<comment type="caution">
    <text evidence="3">The sequence shown here is derived from an EMBL/GenBank/DDBJ whole genome shotgun (WGS) entry which is preliminary data.</text>
</comment>
<evidence type="ECO:0000313" key="4">
    <source>
        <dbReference type="Proteomes" id="UP000249590"/>
    </source>
</evidence>
<dbReference type="InterPro" id="IPR036866">
    <property type="entry name" value="RibonucZ/Hydroxyglut_hydro"/>
</dbReference>
<sequence length="295" mass="32071">MKLTLLGTGTPAPSPRRRSSGYAIEIGDDLLVFDHGPGAHERLLQAGYSAQDVTHVFLTHYHYDHLMDYPRLLLTRWDHGPAGQPELKVHGPPPLQAINDRVMGPQGLFALDIAARVDLPASQAVFRARGGSGARPAPNPDLMEVAPGDVVTGNGWTVRVGPARHAQPFLECVSYRIETEAGSVVYSGDNGGVYDPFVDFARDADVLIHMNHFLSGTENDPEYRRTTGNHIDNAETARRAGVRTLVLTHFLPSLDRPGVKEQMVSEMRPIFPGTIVVGEDLMVVPLASPKAHAAD</sequence>
<dbReference type="EMBL" id="QHHQ01000002">
    <property type="protein sequence ID" value="RAI01874.1"/>
    <property type="molecule type" value="Genomic_DNA"/>
</dbReference>
<dbReference type="Gene3D" id="3.60.15.10">
    <property type="entry name" value="Ribonuclease Z/Hydroxyacylglutathione hydrolase-like"/>
    <property type="match status" value="1"/>
</dbReference>
<keyword evidence="1 3" id="KW-0378">Hydrolase</keyword>
<accession>A0A8B2NWI0</accession>
<dbReference type="OrthoDB" id="9803916at2"/>
<keyword evidence="4" id="KW-1185">Reference proteome</keyword>
<dbReference type="InterPro" id="IPR044094">
    <property type="entry name" value="AtsA-like_MBL-fold"/>
</dbReference>
<dbReference type="GO" id="GO:0042781">
    <property type="term" value="F:3'-tRNA processing endoribonuclease activity"/>
    <property type="evidence" value="ECO:0007669"/>
    <property type="project" value="TreeGrafter"/>
</dbReference>
<dbReference type="Pfam" id="PF00753">
    <property type="entry name" value="Lactamase_B"/>
    <property type="match status" value="1"/>
</dbReference>
<dbReference type="SUPFAM" id="SSF56281">
    <property type="entry name" value="Metallo-hydrolase/oxidoreductase"/>
    <property type="match status" value="1"/>
</dbReference>
<dbReference type="PANTHER" id="PTHR46018">
    <property type="entry name" value="ZINC PHOSPHODIESTERASE ELAC PROTEIN 1"/>
    <property type="match status" value="1"/>
</dbReference>
<dbReference type="Proteomes" id="UP000249590">
    <property type="component" value="Unassembled WGS sequence"/>
</dbReference>
<gene>
    <name evidence="3" type="ORF">DLJ53_10750</name>
</gene>
<name>A0A8B2NWI0_9HYPH</name>
<dbReference type="SMART" id="SM00849">
    <property type="entry name" value="Lactamase_B"/>
    <property type="match status" value="1"/>
</dbReference>
<dbReference type="AlphaFoldDB" id="A0A8B2NWI0"/>
<protein>
    <submittedName>
        <fullName evidence="3">MBL fold metallo-hydrolase</fullName>
    </submittedName>
</protein>
<dbReference type="CDD" id="cd07719">
    <property type="entry name" value="arylsulfatase_AtsA-like_MBL-fold"/>
    <property type="match status" value="1"/>
</dbReference>
<proteinExistence type="predicted"/>
<evidence type="ECO:0000313" key="3">
    <source>
        <dbReference type="EMBL" id="RAI01874.1"/>
    </source>
</evidence>
<reference evidence="3 4" key="1">
    <citation type="submission" date="2018-05" db="EMBL/GenBank/DDBJ databases">
        <title>Acuticoccus sediminis sp. nov., isolated from deep-sea sediment of Indian Ocean.</title>
        <authorList>
            <person name="Liu X."/>
            <person name="Lai Q."/>
            <person name="Du Y."/>
            <person name="Sun F."/>
            <person name="Zhang X."/>
            <person name="Wang S."/>
            <person name="Shao Z."/>
        </authorList>
    </citation>
    <scope>NUCLEOTIDE SEQUENCE [LARGE SCALE GENOMIC DNA]</scope>
    <source>
        <strain evidence="3 4">PTG4-2</strain>
    </source>
</reference>
<organism evidence="3 4">
    <name type="scientific">Acuticoccus sediminis</name>
    <dbReference type="NCBI Taxonomy" id="2184697"/>
    <lineage>
        <taxon>Bacteria</taxon>
        <taxon>Pseudomonadati</taxon>
        <taxon>Pseudomonadota</taxon>
        <taxon>Alphaproteobacteria</taxon>
        <taxon>Hyphomicrobiales</taxon>
        <taxon>Amorphaceae</taxon>
        <taxon>Acuticoccus</taxon>
    </lineage>
</organism>
<evidence type="ECO:0000256" key="1">
    <source>
        <dbReference type="ARBA" id="ARBA00022801"/>
    </source>
</evidence>
<evidence type="ECO:0000259" key="2">
    <source>
        <dbReference type="SMART" id="SM00849"/>
    </source>
</evidence>
<dbReference type="InterPro" id="IPR001279">
    <property type="entry name" value="Metallo-B-lactamas"/>
</dbReference>
<dbReference type="PANTHER" id="PTHR46018:SF2">
    <property type="entry name" value="ZINC PHOSPHODIESTERASE ELAC PROTEIN 1"/>
    <property type="match status" value="1"/>
</dbReference>
<feature type="domain" description="Metallo-beta-lactamase" evidence="2">
    <location>
        <begin position="18"/>
        <end position="230"/>
    </location>
</feature>